<comment type="caution">
    <text evidence="2">The sequence shown here is derived from an EMBL/GenBank/DDBJ whole genome shotgun (WGS) entry which is preliminary data.</text>
</comment>
<evidence type="ECO:0000313" key="3">
    <source>
        <dbReference type="Proteomes" id="UP000314294"/>
    </source>
</evidence>
<feature type="region of interest" description="Disordered" evidence="1">
    <location>
        <begin position="93"/>
        <end position="120"/>
    </location>
</feature>
<dbReference type="AlphaFoldDB" id="A0A4Z2IHY2"/>
<dbReference type="EMBL" id="SRLO01000082">
    <property type="protein sequence ID" value="TNN77458.1"/>
    <property type="molecule type" value="Genomic_DNA"/>
</dbReference>
<organism evidence="2 3">
    <name type="scientific">Liparis tanakae</name>
    <name type="common">Tanaka's snailfish</name>
    <dbReference type="NCBI Taxonomy" id="230148"/>
    <lineage>
        <taxon>Eukaryota</taxon>
        <taxon>Metazoa</taxon>
        <taxon>Chordata</taxon>
        <taxon>Craniata</taxon>
        <taxon>Vertebrata</taxon>
        <taxon>Euteleostomi</taxon>
        <taxon>Actinopterygii</taxon>
        <taxon>Neopterygii</taxon>
        <taxon>Teleostei</taxon>
        <taxon>Neoteleostei</taxon>
        <taxon>Acanthomorphata</taxon>
        <taxon>Eupercaria</taxon>
        <taxon>Perciformes</taxon>
        <taxon>Cottioidei</taxon>
        <taxon>Cottales</taxon>
        <taxon>Liparidae</taxon>
        <taxon>Liparis</taxon>
    </lineage>
</organism>
<evidence type="ECO:0000313" key="2">
    <source>
        <dbReference type="EMBL" id="TNN77458.1"/>
    </source>
</evidence>
<name>A0A4Z2IHY2_9TELE</name>
<dbReference type="Proteomes" id="UP000314294">
    <property type="component" value="Unassembled WGS sequence"/>
</dbReference>
<keyword evidence="3" id="KW-1185">Reference proteome</keyword>
<protein>
    <submittedName>
        <fullName evidence="2">Uncharacterized protein</fullName>
    </submittedName>
</protein>
<feature type="compositionally biased region" description="Low complexity" evidence="1">
    <location>
        <begin position="7"/>
        <end position="27"/>
    </location>
</feature>
<feature type="region of interest" description="Disordered" evidence="1">
    <location>
        <begin position="1"/>
        <end position="27"/>
    </location>
</feature>
<gene>
    <name evidence="2" type="ORF">EYF80_012272</name>
</gene>
<proteinExistence type="predicted"/>
<evidence type="ECO:0000256" key="1">
    <source>
        <dbReference type="SAM" id="MobiDB-lite"/>
    </source>
</evidence>
<sequence length="120" mass="12340">MLAELWESTSSASGFEASAAGTRSSSGAAALPGGLGCGGSAGLSDSLLAAWIRTYPEKDILRNSCGDVLGHFLQRGRADDPRVTQRGDDLVLQQPADLKQNQSSSSPGLSITAISSSSER</sequence>
<feature type="compositionally biased region" description="Polar residues" evidence="1">
    <location>
        <begin position="99"/>
        <end position="120"/>
    </location>
</feature>
<accession>A0A4Z2IHY2</accession>
<reference evidence="2 3" key="1">
    <citation type="submission" date="2019-03" db="EMBL/GenBank/DDBJ databases">
        <title>First draft genome of Liparis tanakae, snailfish: a comprehensive survey of snailfish specific genes.</title>
        <authorList>
            <person name="Kim W."/>
            <person name="Song I."/>
            <person name="Jeong J.-H."/>
            <person name="Kim D."/>
            <person name="Kim S."/>
            <person name="Ryu S."/>
            <person name="Song J.Y."/>
            <person name="Lee S.K."/>
        </authorList>
    </citation>
    <scope>NUCLEOTIDE SEQUENCE [LARGE SCALE GENOMIC DNA]</scope>
    <source>
        <tissue evidence="2">Muscle</tissue>
    </source>
</reference>